<feature type="signal peptide" evidence="1">
    <location>
        <begin position="1"/>
        <end position="23"/>
    </location>
</feature>
<reference evidence="2" key="1">
    <citation type="submission" date="2020-01" db="EMBL/GenBank/DDBJ databases">
        <authorList>
            <consortium name="DOE Joint Genome Institute"/>
            <person name="Haridas S."/>
            <person name="Albert R."/>
            <person name="Binder M."/>
            <person name="Bloem J."/>
            <person name="Labutti K."/>
            <person name="Salamov A."/>
            <person name="Andreopoulos B."/>
            <person name="Baker S.E."/>
            <person name="Barry K."/>
            <person name="Bills G."/>
            <person name="Bluhm B.H."/>
            <person name="Cannon C."/>
            <person name="Castanera R."/>
            <person name="Culley D.E."/>
            <person name="Daum C."/>
            <person name="Ezra D."/>
            <person name="Gonzalez J.B."/>
            <person name="Henrissat B."/>
            <person name="Kuo A."/>
            <person name="Liang C."/>
            <person name="Lipzen A."/>
            <person name="Lutzoni F."/>
            <person name="Magnuson J."/>
            <person name="Mondo S."/>
            <person name="Nolan M."/>
            <person name="Ohm R."/>
            <person name="Pangilinan J."/>
            <person name="Park H.-J."/>
            <person name="Ramirez L."/>
            <person name="Alfaro M."/>
            <person name="Sun H."/>
            <person name="Tritt A."/>
            <person name="Yoshinaga Y."/>
            <person name="Zwiers L.-H."/>
            <person name="Turgeon B.G."/>
            <person name="Goodwin S.B."/>
            <person name="Spatafora J.W."/>
            <person name="Crous P.W."/>
            <person name="Grigoriev I.V."/>
        </authorList>
    </citation>
    <scope>NUCLEOTIDE SEQUENCE</scope>
    <source>
        <strain evidence="2">IPT5</strain>
    </source>
</reference>
<dbReference type="OrthoDB" id="3539644at2759"/>
<proteinExistence type="predicted"/>
<evidence type="ECO:0000256" key="1">
    <source>
        <dbReference type="SAM" id="SignalP"/>
    </source>
</evidence>
<name>A0A6A7BF16_9PLEO</name>
<dbReference type="EMBL" id="MU006296">
    <property type="protein sequence ID" value="KAF2853277.1"/>
    <property type="molecule type" value="Genomic_DNA"/>
</dbReference>
<evidence type="ECO:0008006" key="4">
    <source>
        <dbReference type="Google" id="ProtNLM"/>
    </source>
</evidence>
<evidence type="ECO:0000313" key="3">
    <source>
        <dbReference type="Proteomes" id="UP000799423"/>
    </source>
</evidence>
<evidence type="ECO:0000313" key="2">
    <source>
        <dbReference type="EMBL" id="KAF2853277.1"/>
    </source>
</evidence>
<dbReference type="Proteomes" id="UP000799423">
    <property type="component" value="Unassembled WGS sequence"/>
</dbReference>
<organism evidence="2 3">
    <name type="scientific">Plenodomus tracheiphilus IPT5</name>
    <dbReference type="NCBI Taxonomy" id="1408161"/>
    <lineage>
        <taxon>Eukaryota</taxon>
        <taxon>Fungi</taxon>
        <taxon>Dikarya</taxon>
        <taxon>Ascomycota</taxon>
        <taxon>Pezizomycotina</taxon>
        <taxon>Dothideomycetes</taxon>
        <taxon>Pleosporomycetidae</taxon>
        <taxon>Pleosporales</taxon>
        <taxon>Pleosporineae</taxon>
        <taxon>Leptosphaeriaceae</taxon>
        <taxon>Plenodomus</taxon>
    </lineage>
</organism>
<sequence>MSKCLQAVLVAITLLIFWTRCFPSGGPQLYMSTPRLSQWTDAVPDSFRYDSQYQKCPSVSATLSWHSGYNISTDSDTLKTWRLHDLSTSAQHRDLRGQISILRGNASQQSDIEVDVVMQSDDGDELQYIAFERTDTSLDMKYIPSDGGCSCIDIKVLVYLRPESKQLLDTLDIRSEQLDIWYFHKLNWEINSLYTHTAHGDLTFEGNGWKDEIVVQNIHASVGTGTMFAYFVAHGNVTLKTDSGAISIFYLPNYGGYYRPDSLTVESQSGEVHIQTSLDYWTAFALTHTTKIHTVSGDIDTQTIHGAYTNISTDTGNIDAYILPFGVPTLETLSEVYTQSNTGDVEFWIEEPWQESLNGTYDSMLNTISEHRVVHGRMALRYPYSWYGSMEGKIDSGELDFDSSALEEFESGDGHVKAKKGTRGESHADVWVGSGELDIRLGL</sequence>
<accession>A0A6A7BF16</accession>
<gene>
    <name evidence="2" type="ORF">T440DRAFT_322478</name>
</gene>
<feature type="chain" id="PRO_5025426998" description="Adhesin domain-containing protein" evidence="1">
    <location>
        <begin position="24"/>
        <end position="443"/>
    </location>
</feature>
<dbReference type="AlphaFoldDB" id="A0A6A7BF16"/>
<keyword evidence="1" id="KW-0732">Signal</keyword>
<protein>
    <recommendedName>
        <fullName evidence="4">Adhesin domain-containing protein</fullName>
    </recommendedName>
</protein>
<keyword evidence="3" id="KW-1185">Reference proteome</keyword>